<reference evidence="2" key="1">
    <citation type="submission" date="2022-07" db="EMBL/GenBank/DDBJ databases">
        <authorList>
            <person name="Trinca V."/>
            <person name="Uliana J.V.C."/>
            <person name="Torres T.T."/>
            <person name="Ward R.J."/>
            <person name="Monesi N."/>
        </authorList>
    </citation>
    <scope>NUCLEOTIDE SEQUENCE</scope>
    <source>
        <strain evidence="2">HSMRA1968</strain>
        <tissue evidence="2">Whole embryos</tissue>
    </source>
</reference>
<feature type="non-terminal residue" evidence="2">
    <location>
        <position position="1"/>
    </location>
</feature>
<accession>A0A9Q0S5L5</accession>
<feature type="compositionally biased region" description="Polar residues" evidence="1">
    <location>
        <begin position="59"/>
        <end position="78"/>
    </location>
</feature>
<keyword evidence="3" id="KW-1185">Reference proteome</keyword>
<evidence type="ECO:0000313" key="2">
    <source>
        <dbReference type="EMBL" id="KAJ6644160.1"/>
    </source>
</evidence>
<feature type="compositionally biased region" description="Low complexity" evidence="1">
    <location>
        <begin position="126"/>
        <end position="141"/>
    </location>
</feature>
<feature type="region of interest" description="Disordered" evidence="1">
    <location>
        <begin position="123"/>
        <end position="189"/>
    </location>
</feature>
<comment type="caution">
    <text evidence="2">The sequence shown here is derived from an EMBL/GenBank/DDBJ whole genome shotgun (WGS) entry which is preliminary data.</text>
</comment>
<gene>
    <name evidence="2" type="ORF">Bhyg_09126</name>
</gene>
<dbReference type="AlphaFoldDB" id="A0A9Q0S5L5"/>
<evidence type="ECO:0000313" key="3">
    <source>
        <dbReference type="Proteomes" id="UP001151699"/>
    </source>
</evidence>
<protein>
    <submittedName>
        <fullName evidence="2">Uncharacterized protein</fullName>
    </submittedName>
</protein>
<dbReference type="Proteomes" id="UP001151699">
    <property type="component" value="Chromosome B"/>
</dbReference>
<proteinExistence type="predicted"/>
<name>A0A9Q0S5L5_9DIPT</name>
<evidence type="ECO:0000256" key="1">
    <source>
        <dbReference type="SAM" id="MobiDB-lite"/>
    </source>
</evidence>
<feature type="compositionally biased region" description="Polar residues" evidence="1">
    <location>
        <begin position="142"/>
        <end position="151"/>
    </location>
</feature>
<dbReference type="EMBL" id="WJQU01000002">
    <property type="protein sequence ID" value="KAJ6644160.1"/>
    <property type="molecule type" value="Genomic_DNA"/>
</dbReference>
<organism evidence="2 3">
    <name type="scientific">Pseudolycoriella hygida</name>
    <dbReference type="NCBI Taxonomy" id="35572"/>
    <lineage>
        <taxon>Eukaryota</taxon>
        <taxon>Metazoa</taxon>
        <taxon>Ecdysozoa</taxon>
        <taxon>Arthropoda</taxon>
        <taxon>Hexapoda</taxon>
        <taxon>Insecta</taxon>
        <taxon>Pterygota</taxon>
        <taxon>Neoptera</taxon>
        <taxon>Endopterygota</taxon>
        <taxon>Diptera</taxon>
        <taxon>Nematocera</taxon>
        <taxon>Sciaroidea</taxon>
        <taxon>Sciaridae</taxon>
        <taxon>Pseudolycoriella</taxon>
    </lineage>
</organism>
<sequence length="189" mass="20914">MYHGEIEIPEQQATQFLEIVKMLGIKSLYSTPLNVSKIQSSGQAVSLAPKIEPMPVESVRTSTGPTSEEQNSNEWSSDKITAQKSILKTLTLQHNQVNPKMPGMSQKTPVVFRYPYHPIDVRPNVSWHQPQPVQPPSSRQSNLGGMSSGGNQKDRSQSPSPRKKGENIVQQPVCSEHSEGPTLKKSPYV</sequence>
<feature type="region of interest" description="Disordered" evidence="1">
    <location>
        <begin position="55"/>
        <end position="78"/>
    </location>
</feature>